<dbReference type="eggNOG" id="ENOG5033V8K">
    <property type="taxonomic scope" value="Bacteria"/>
</dbReference>
<name>X5E1Z3_9BACT</name>
<evidence type="ECO:0000313" key="2">
    <source>
        <dbReference type="EMBL" id="SET47837.1"/>
    </source>
</evidence>
<evidence type="ECO:0000313" key="1">
    <source>
        <dbReference type="EMBL" id="AHW61485.1"/>
    </source>
</evidence>
<accession>X5E1Z3</accession>
<dbReference type="RefSeq" id="WP_038555083.1">
    <property type="nucleotide sequence ID" value="NZ_FOHT01000014.1"/>
</dbReference>
<dbReference type="KEGG" id="dori:FH5T_02300"/>
<dbReference type="Proteomes" id="UP000023772">
    <property type="component" value="Chromosome"/>
</dbReference>
<gene>
    <name evidence="1" type="ORF">FH5T_02300</name>
    <name evidence="2" type="ORF">SAMN05444285_11425</name>
</gene>
<reference evidence="2 4" key="2">
    <citation type="submission" date="2016-10" db="EMBL/GenBank/DDBJ databases">
        <authorList>
            <person name="de Groot N.N."/>
        </authorList>
    </citation>
    <scope>NUCLEOTIDE SEQUENCE [LARGE SCALE GENOMIC DNA]</scope>
    <source>
        <strain evidence="2 4">DSM 25947</strain>
    </source>
</reference>
<sequence length="323" mass="36154">MRRRNLISKRLQALIIVLAGFGIGFSFPSDFNVKKETDNISVVAFGDGFIAVSEKGSINWISGDGKIVQSETIPDVKFNTVTANEKYLVAAGRNGAIYCAKEDRVFKPIRSETVKNVNCLTLFKNKVLAGYNSGELRIGSLDQKLEFANVELTGNIQSLSSNEAYCYGLTDHGEIFYTSNGTEWNVIDFNEMYIGYYQTCTFSKILVTQNQIAVVGENTDGEPVLYFSSKGSVWSERPLLYTDEDGFKAKLNEVPRDIFYDAMHDQYLLLLAQGKLMTIPACSHCHQLYRITDAEIYVISGNNKNIILVGENNYVQLLNTELL</sequence>
<dbReference type="OrthoDB" id="1119575at2"/>
<dbReference type="InterPro" id="IPR036322">
    <property type="entry name" value="WD40_repeat_dom_sf"/>
</dbReference>
<protein>
    <submittedName>
        <fullName evidence="2">Uncharacterized protein</fullName>
    </submittedName>
</protein>
<dbReference type="HOGENOM" id="CLU_859783_0_0_10"/>
<evidence type="ECO:0000313" key="3">
    <source>
        <dbReference type="Proteomes" id="UP000023772"/>
    </source>
</evidence>
<proteinExistence type="predicted"/>
<keyword evidence="3" id="KW-1185">Reference proteome</keyword>
<dbReference type="EMBL" id="FOHT01000014">
    <property type="protein sequence ID" value="SET47837.1"/>
    <property type="molecule type" value="Genomic_DNA"/>
</dbReference>
<dbReference type="STRING" id="1168034.FH5T_02300"/>
<dbReference type="EMBL" id="CP007451">
    <property type="protein sequence ID" value="AHW61485.1"/>
    <property type="molecule type" value="Genomic_DNA"/>
</dbReference>
<reference evidence="1 3" key="1">
    <citation type="submission" date="2014-03" db="EMBL/GenBank/DDBJ databases">
        <title>Complete genome sequence of a deeply braunched marine Bacteroidia bacterium Draconibacterium orientale type strain FH5T.</title>
        <authorList>
            <person name="Li X."/>
            <person name="Wang X."/>
            <person name="Xie Z."/>
            <person name="Du Z."/>
            <person name="Chen G."/>
        </authorList>
    </citation>
    <scope>NUCLEOTIDE SEQUENCE [LARGE SCALE GENOMIC DNA]</scope>
    <source>
        <strain evidence="1 3">FH5</strain>
    </source>
</reference>
<organism evidence="2 4">
    <name type="scientific">Draconibacterium orientale</name>
    <dbReference type="NCBI Taxonomy" id="1168034"/>
    <lineage>
        <taxon>Bacteria</taxon>
        <taxon>Pseudomonadati</taxon>
        <taxon>Bacteroidota</taxon>
        <taxon>Bacteroidia</taxon>
        <taxon>Marinilabiliales</taxon>
        <taxon>Prolixibacteraceae</taxon>
        <taxon>Draconibacterium</taxon>
    </lineage>
</organism>
<evidence type="ECO:0000313" key="4">
    <source>
        <dbReference type="Proteomes" id="UP000181981"/>
    </source>
</evidence>
<dbReference type="SUPFAM" id="SSF50978">
    <property type="entry name" value="WD40 repeat-like"/>
    <property type="match status" value="1"/>
</dbReference>
<dbReference type="AlphaFoldDB" id="X5E1Z3"/>
<dbReference type="Proteomes" id="UP000181981">
    <property type="component" value="Unassembled WGS sequence"/>
</dbReference>